<organism evidence="1 2">
    <name type="scientific">Bacillus anthracis</name>
    <name type="common">anthrax bacterium</name>
    <dbReference type="NCBI Taxonomy" id="1392"/>
    <lineage>
        <taxon>Bacteria</taxon>
        <taxon>Bacillati</taxon>
        <taxon>Bacillota</taxon>
        <taxon>Bacilli</taxon>
        <taxon>Bacillales</taxon>
        <taxon>Bacillaceae</taxon>
        <taxon>Bacillus</taxon>
        <taxon>Bacillus cereus group</taxon>
    </lineage>
</organism>
<dbReference type="PANTHER" id="PTHR41260">
    <property type="entry name" value="PROTEIN ECSC"/>
    <property type="match status" value="1"/>
</dbReference>
<comment type="caution">
    <text evidence="1">The sequence shown here is derived from an EMBL/GenBank/DDBJ whole genome shotgun (WGS) entry which is preliminary data.</text>
</comment>
<dbReference type="EMBL" id="NVLX01000010">
    <property type="protein sequence ID" value="PDZ17359.1"/>
    <property type="molecule type" value="Genomic_DNA"/>
</dbReference>
<proteinExistence type="predicted"/>
<sequence>MVTNLTKNNLTVETINKTLEWGYEKALHGLPGTDNIFELAESYLSKNSTVDEAIDSLIRWQNTKAATSGFLTGLGGLITLPVAIPANLASVLYVQIRMIGTIAYMRGYDLKNDKVKTLVFACLAGQATFDIFKGVGIKIGEKLTEQAIKKISGEVIKRINQAVGFRLVTKFGEKGIVNLGKTIPLIGGIIGATVDGIGTNSIGEISKKVFNENPVGDLAAYQIN</sequence>
<reference evidence="1 2" key="1">
    <citation type="submission" date="2017-09" db="EMBL/GenBank/DDBJ databases">
        <title>Large-scale bioinformatics analysis of Bacillus genomes uncovers conserved roles of natural products in bacterial physiology.</title>
        <authorList>
            <consortium name="Agbiome Team Llc"/>
            <person name="Bleich R.M."/>
            <person name="Grubbs K.J."/>
            <person name="Santa Maria K.C."/>
            <person name="Allen S.E."/>
            <person name="Farag S."/>
            <person name="Shank E.A."/>
            <person name="Bowers A."/>
        </authorList>
    </citation>
    <scope>NUCLEOTIDE SEQUENCE [LARGE SCALE GENOMIC DNA]</scope>
    <source>
        <strain evidence="1 2">AFS095574</strain>
    </source>
</reference>
<dbReference type="InterPro" id="IPR024787">
    <property type="entry name" value="EcsC"/>
</dbReference>
<dbReference type="AlphaFoldDB" id="A0A2A7DBQ7"/>
<name>A0A2A7DBQ7_BACAN</name>
<evidence type="ECO:0000313" key="2">
    <source>
        <dbReference type="Proteomes" id="UP000220192"/>
    </source>
</evidence>
<gene>
    <name evidence="1" type="ORF">CON16_10165</name>
</gene>
<accession>A0A2A7DBQ7</accession>
<dbReference type="PANTHER" id="PTHR41260:SF1">
    <property type="entry name" value="PROTEIN ECSC"/>
    <property type="match status" value="1"/>
</dbReference>
<evidence type="ECO:0000313" key="1">
    <source>
        <dbReference type="EMBL" id="PDZ17359.1"/>
    </source>
</evidence>
<dbReference type="Proteomes" id="UP000220192">
    <property type="component" value="Unassembled WGS sequence"/>
</dbReference>
<dbReference type="Pfam" id="PF12787">
    <property type="entry name" value="EcsC"/>
    <property type="match status" value="1"/>
</dbReference>
<protein>
    <submittedName>
        <fullName evidence="1">EcsC family protein</fullName>
    </submittedName>
</protein>